<dbReference type="Proteomes" id="UP000054248">
    <property type="component" value="Unassembled WGS sequence"/>
</dbReference>
<evidence type="ECO:0000256" key="3">
    <source>
        <dbReference type="ARBA" id="ARBA00022833"/>
    </source>
</evidence>
<gene>
    <name evidence="7" type="ORF">M407DRAFT_226649</name>
</gene>
<dbReference type="PROSITE" id="PS01360">
    <property type="entry name" value="ZF_MYND_1"/>
    <property type="match status" value="1"/>
</dbReference>
<feature type="region of interest" description="Disordered" evidence="5">
    <location>
        <begin position="305"/>
        <end position="347"/>
    </location>
</feature>
<dbReference type="OrthoDB" id="9922773at2759"/>
<dbReference type="SUPFAM" id="SSF144232">
    <property type="entry name" value="HIT/MYND zinc finger-like"/>
    <property type="match status" value="1"/>
</dbReference>
<feature type="domain" description="MYND-type" evidence="6">
    <location>
        <begin position="54"/>
        <end position="95"/>
    </location>
</feature>
<keyword evidence="1" id="KW-0479">Metal-binding</keyword>
<sequence length="347" mass="38118">MSKDGAVVVRPAPGALAPEHHHHHHHHHHHPHAHHQHHHSHAPRKLQTESLTFCGNCEKPGEGNARLLRCQACHNSVYCNAECQKAHWPIHKFDCKRLQGIYASMPPDVAERQKKLNAWMRQRISLFKRAGFSAVLFPPTTSSEDSAIAAADSETQKSTEATPESAEPSPATEEAKTDSESAGALAKVEAEISSEPAKPKPATIKTHFLAVTVTPFTSTTGALSFEIADADVGDWESVPELWVTANVRQQQADLIASAARRAAEDAEKSGTEQRDVKGVLWILIICDMVPHLHPIIVWEDEAEKDKARREAEGQQEEEDWEQKLKDGCKLGSGQPRSPVSEEAAATA</sequence>
<dbReference type="GO" id="GO:0008270">
    <property type="term" value="F:zinc ion binding"/>
    <property type="evidence" value="ECO:0007669"/>
    <property type="project" value="UniProtKB-KW"/>
</dbReference>
<accession>A0A0C3L7B8</accession>
<feature type="compositionally biased region" description="Basic residues" evidence="5">
    <location>
        <begin position="20"/>
        <end position="44"/>
    </location>
</feature>
<feature type="compositionally biased region" description="Low complexity" evidence="5">
    <location>
        <begin position="143"/>
        <end position="172"/>
    </location>
</feature>
<reference evidence="7 8" key="1">
    <citation type="submission" date="2014-04" db="EMBL/GenBank/DDBJ databases">
        <authorList>
            <consortium name="DOE Joint Genome Institute"/>
            <person name="Kuo A."/>
            <person name="Girlanda M."/>
            <person name="Perotto S."/>
            <person name="Kohler A."/>
            <person name="Nagy L.G."/>
            <person name="Floudas D."/>
            <person name="Copeland A."/>
            <person name="Barry K.W."/>
            <person name="Cichocki N."/>
            <person name="Veneault-Fourrey C."/>
            <person name="LaButti K."/>
            <person name="Lindquist E.A."/>
            <person name="Lipzen A."/>
            <person name="Lundell T."/>
            <person name="Morin E."/>
            <person name="Murat C."/>
            <person name="Sun H."/>
            <person name="Tunlid A."/>
            <person name="Henrissat B."/>
            <person name="Grigoriev I.V."/>
            <person name="Hibbett D.S."/>
            <person name="Martin F."/>
            <person name="Nordberg H.P."/>
            <person name="Cantor M.N."/>
            <person name="Hua S.X."/>
        </authorList>
    </citation>
    <scope>NUCLEOTIDE SEQUENCE [LARGE SCALE GENOMIC DNA]</scope>
    <source>
        <strain evidence="7 8">MUT 4182</strain>
    </source>
</reference>
<organism evidence="7 8">
    <name type="scientific">Tulasnella calospora MUT 4182</name>
    <dbReference type="NCBI Taxonomy" id="1051891"/>
    <lineage>
        <taxon>Eukaryota</taxon>
        <taxon>Fungi</taxon>
        <taxon>Dikarya</taxon>
        <taxon>Basidiomycota</taxon>
        <taxon>Agaricomycotina</taxon>
        <taxon>Agaricomycetes</taxon>
        <taxon>Cantharellales</taxon>
        <taxon>Tulasnellaceae</taxon>
        <taxon>Tulasnella</taxon>
    </lineage>
</organism>
<evidence type="ECO:0000256" key="5">
    <source>
        <dbReference type="SAM" id="MobiDB-lite"/>
    </source>
</evidence>
<name>A0A0C3L7B8_9AGAM</name>
<proteinExistence type="predicted"/>
<evidence type="ECO:0000313" key="7">
    <source>
        <dbReference type="EMBL" id="KIO29753.1"/>
    </source>
</evidence>
<reference evidence="8" key="2">
    <citation type="submission" date="2015-01" db="EMBL/GenBank/DDBJ databases">
        <title>Evolutionary Origins and Diversification of the Mycorrhizal Mutualists.</title>
        <authorList>
            <consortium name="DOE Joint Genome Institute"/>
            <consortium name="Mycorrhizal Genomics Consortium"/>
            <person name="Kohler A."/>
            <person name="Kuo A."/>
            <person name="Nagy L.G."/>
            <person name="Floudas D."/>
            <person name="Copeland A."/>
            <person name="Barry K.W."/>
            <person name="Cichocki N."/>
            <person name="Veneault-Fourrey C."/>
            <person name="LaButti K."/>
            <person name="Lindquist E.A."/>
            <person name="Lipzen A."/>
            <person name="Lundell T."/>
            <person name="Morin E."/>
            <person name="Murat C."/>
            <person name="Riley R."/>
            <person name="Ohm R."/>
            <person name="Sun H."/>
            <person name="Tunlid A."/>
            <person name="Henrissat B."/>
            <person name="Grigoriev I.V."/>
            <person name="Hibbett D.S."/>
            <person name="Martin F."/>
        </authorList>
    </citation>
    <scope>NUCLEOTIDE SEQUENCE [LARGE SCALE GENOMIC DNA]</scope>
    <source>
        <strain evidence="8">MUT 4182</strain>
    </source>
</reference>
<feature type="region of interest" description="Disordered" evidence="5">
    <location>
        <begin position="143"/>
        <end position="199"/>
    </location>
</feature>
<dbReference type="Pfam" id="PF01753">
    <property type="entry name" value="zf-MYND"/>
    <property type="match status" value="1"/>
</dbReference>
<dbReference type="EMBL" id="KN822979">
    <property type="protein sequence ID" value="KIO29753.1"/>
    <property type="molecule type" value="Genomic_DNA"/>
</dbReference>
<evidence type="ECO:0000256" key="1">
    <source>
        <dbReference type="ARBA" id="ARBA00022723"/>
    </source>
</evidence>
<feature type="region of interest" description="Disordered" evidence="5">
    <location>
        <begin position="16"/>
        <end position="45"/>
    </location>
</feature>
<evidence type="ECO:0000313" key="8">
    <source>
        <dbReference type="Proteomes" id="UP000054248"/>
    </source>
</evidence>
<dbReference type="InterPro" id="IPR002893">
    <property type="entry name" value="Znf_MYND"/>
</dbReference>
<protein>
    <recommendedName>
        <fullName evidence="6">MYND-type domain-containing protein</fullName>
    </recommendedName>
</protein>
<evidence type="ECO:0000256" key="2">
    <source>
        <dbReference type="ARBA" id="ARBA00022771"/>
    </source>
</evidence>
<dbReference type="STRING" id="1051891.A0A0C3L7B8"/>
<dbReference type="AlphaFoldDB" id="A0A0C3L7B8"/>
<dbReference type="HOGENOM" id="CLU_799722_0_0_1"/>
<keyword evidence="8" id="KW-1185">Reference proteome</keyword>
<dbReference type="PROSITE" id="PS50865">
    <property type="entry name" value="ZF_MYND_2"/>
    <property type="match status" value="1"/>
</dbReference>
<keyword evidence="3" id="KW-0862">Zinc</keyword>
<keyword evidence="2 4" id="KW-0863">Zinc-finger</keyword>
<evidence type="ECO:0000256" key="4">
    <source>
        <dbReference type="PROSITE-ProRule" id="PRU00134"/>
    </source>
</evidence>
<evidence type="ECO:0000259" key="6">
    <source>
        <dbReference type="PROSITE" id="PS50865"/>
    </source>
</evidence>
<dbReference type="Gene3D" id="6.10.140.2220">
    <property type="match status" value="1"/>
</dbReference>